<protein>
    <submittedName>
        <fullName evidence="4">Uncharacterized protein</fullName>
    </submittedName>
</protein>
<evidence type="ECO:0000256" key="1">
    <source>
        <dbReference type="SAM" id="Coils"/>
    </source>
</evidence>
<keyword evidence="3" id="KW-0812">Transmembrane</keyword>
<keyword evidence="1" id="KW-0175">Coiled coil</keyword>
<feature type="compositionally biased region" description="Polar residues" evidence="2">
    <location>
        <begin position="354"/>
        <end position="364"/>
    </location>
</feature>
<evidence type="ECO:0000313" key="4">
    <source>
        <dbReference type="EMBL" id="KIO34225.1"/>
    </source>
</evidence>
<dbReference type="AlphaFoldDB" id="A0A0C3QML3"/>
<dbReference type="EMBL" id="KN822944">
    <property type="protein sequence ID" value="KIO34225.1"/>
    <property type="molecule type" value="Genomic_DNA"/>
</dbReference>
<feature type="region of interest" description="Disordered" evidence="2">
    <location>
        <begin position="349"/>
        <end position="558"/>
    </location>
</feature>
<dbReference type="HOGENOM" id="CLU_012231_0_0_1"/>
<feature type="transmembrane region" description="Helical" evidence="3">
    <location>
        <begin position="219"/>
        <end position="240"/>
    </location>
</feature>
<organism evidence="4 5">
    <name type="scientific">Tulasnella calospora MUT 4182</name>
    <dbReference type="NCBI Taxonomy" id="1051891"/>
    <lineage>
        <taxon>Eukaryota</taxon>
        <taxon>Fungi</taxon>
        <taxon>Dikarya</taxon>
        <taxon>Basidiomycota</taxon>
        <taxon>Agaricomycotina</taxon>
        <taxon>Agaricomycetes</taxon>
        <taxon>Cantharellales</taxon>
        <taxon>Tulasnellaceae</taxon>
        <taxon>Tulasnella</taxon>
    </lineage>
</organism>
<dbReference type="Proteomes" id="UP000054248">
    <property type="component" value="Unassembled WGS sequence"/>
</dbReference>
<gene>
    <name evidence="4" type="ORF">M407DRAFT_17128</name>
</gene>
<evidence type="ECO:0000313" key="5">
    <source>
        <dbReference type="Proteomes" id="UP000054248"/>
    </source>
</evidence>
<feature type="compositionally biased region" description="Low complexity" evidence="2">
    <location>
        <begin position="1009"/>
        <end position="1022"/>
    </location>
</feature>
<dbReference type="OrthoDB" id="21151at2759"/>
<dbReference type="STRING" id="1051891.A0A0C3QML3"/>
<feature type="compositionally biased region" description="Polar residues" evidence="2">
    <location>
        <begin position="525"/>
        <end position="558"/>
    </location>
</feature>
<reference evidence="5" key="2">
    <citation type="submission" date="2015-01" db="EMBL/GenBank/DDBJ databases">
        <title>Evolutionary Origins and Diversification of the Mycorrhizal Mutualists.</title>
        <authorList>
            <consortium name="DOE Joint Genome Institute"/>
            <consortium name="Mycorrhizal Genomics Consortium"/>
            <person name="Kohler A."/>
            <person name="Kuo A."/>
            <person name="Nagy L.G."/>
            <person name="Floudas D."/>
            <person name="Copeland A."/>
            <person name="Barry K.W."/>
            <person name="Cichocki N."/>
            <person name="Veneault-Fourrey C."/>
            <person name="LaButti K."/>
            <person name="Lindquist E.A."/>
            <person name="Lipzen A."/>
            <person name="Lundell T."/>
            <person name="Morin E."/>
            <person name="Murat C."/>
            <person name="Riley R."/>
            <person name="Ohm R."/>
            <person name="Sun H."/>
            <person name="Tunlid A."/>
            <person name="Henrissat B."/>
            <person name="Grigoriev I.V."/>
            <person name="Hibbett D.S."/>
            <person name="Martin F."/>
        </authorList>
    </citation>
    <scope>NUCLEOTIDE SEQUENCE [LARGE SCALE GENOMIC DNA]</scope>
    <source>
        <strain evidence="5">MUT 4182</strain>
    </source>
</reference>
<keyword evidence="3" id="KW-0472">Membrane</keyword>
<feature type="compositionally biased region" description="Polar residues" evidence="2">
    <location>
        <begin position="376"/>
        <end position="385"/>
    </location>
</feature>
<reference evidence="4 5" key="1">
    <citation type="submission" date="2014-04" db="EMBL/GenBank/DDBJ databases">
        <authorList>
            <consortium name="DOE Joint Genome Institute"/>
            <person name="Kuo A."/>
            <person name="Girlanda M."/>
            <person name="Perotto S."/>
            <person name="Kohler A."/>
            <person name="Nagy L.G."/>
            <person name="Floudas D."/>
            <person name="Copeland A."/>
            <person name="Barry K.W."/>
            <person name="Cichocki N."/>
            <person name="Veneault-Fourrey C."/>
            <person name="LaButti K."/>
            <person name="Lindquist E.A."/>
            <person name="Lipzen A."/>
            <person name="Lundell T."/>
            <person name="Morin E."/>
            <person name="Murat C."/>
            <person name="Sun H."/>
            <person name="Tunlid A."/>
            <person name="Henrissat B."/>
            <person name="Grigoriev I.V."/>
            <person name="Hibbett D.S."/>
            <person name="Martin F."/>
            <person name="Nordberg H.P."/>
            <person name="Cantor M.N."/>
            <person name="Hua S.X."/>
        </authorList>
    </citation>
    <scope>NUCLEOTIDE SEQUENCE [LARGE SCALE GENOMIC DNA]</scope>
    <source>
        <strain evidence="4 5">MUT 4182</strain>
    </source>
</reference>
<feature type="compositionally biased region" description="Polar residues" evidence="2">
    <location>
        <begin position="946"/>
        <end position="963"/>
    </location>
</feature>
<keyword evidence="5" id="KW-1185">Reference proteome</keyword>
<accession>A0A0C3QML3</accession>
<evidence type="ECO:0000256" key="2">
    <source>
        <dbReference type="SAM" id="MobiDB-lite"/>
    </source>
</evidence>
<evidence type="ECO:0000256" key="3">
    <source>
        <dbReference type="SAM" id="Phobius"/>
    </source>
</evidence>
<name>A0A0C3QML3_9AGAM</name>
<feature type="region of interest" description="Disordered" evidence="2">
    <location>
        <begin position="1005"/>
        <end position="1056"/>
    </location>
</feature>
<keyword evidence="3" id="KW-1133">Transmembrane helix</keyword>
<feature type="compositionally biased region" description="Pro residues" evidence="2">
    <location>
        <begin position="171"/>
        <end position="181"/>
    </location>
</feature>
<feature type="coiled-coil region" evidence="1">
    <location>
        <begin position="636"/>
        <end position="663"/>
    </location>
</feature>
<feature type="region of interest" description="Disordered" evidence="2">
    <location>
        <begin position="816"/>
        <end position="853"/>
    </location>
</feature>
<feature type="compositionally biased region" description="Basic and acidic residues" evidence="2">
    <location>
        <begin position="391"/>
        <end position="403"/>
    </location>
</feature>
<feature type="region of interest" description="Disordered" evidence="2">
    <location>
        <begin position="153"/>
        <end position="185"/>
    </location>
</feature>
<sequence>MFSSVRTTIPASFPPIEPVQLTPPLISLPSPITSPESLDDAFCVNMPGATAEMVSEQPRVDQDTERQDWVPWRPTARWGLQAAGALLEYVSITDTPAIQFAERFKYIIISSSLLDTSLAPKSALPTVSRFPSPLASPLPAQREPRATIHLGAASHADGRPTSPSLHLNTEPPTPSFPPPAGSTPAVVATTNATRHPPDKMHPYLRYLLASPTIRRNAPILAVTFALALNGYVLFAFLSLLTLKTTRTKELEAQAAARNMSYGSTLDAVQSLINANNVWSAVVGEAMGILEQEEKQLFYGPVPTNSPSTSIRVALASTLHSTQSQSETVRQLFTPLTSSTQLARLSEMYMPPSPTLTKATLSPSPHHSRPASMYGIGTSSKRSSVIGSPGGRKAELSKPMDKRSTWSGATSRAALSRSGSLKGLKVEEPVSPVAGPSSPRRQKKRLSTVYGDDSPPVSPQTLEEQQTSESERPSLLIETPRDIDPKTPQRSSKKVDSFTATPSMIRRRRRNSSLSGGRPSPIPASQPLSLKTTRPASASSAEQQQTPSIMTHSRSHHSLSAVTPLSAKLPTIQTTRHPLSLTALHSQLRNAIAAKRFTSAHLLALRFGGGLEETAREELELLDGEDESYWEDVRSVASLLTSALEDASANLSEALEEGKQEKEKDAQPSPLNIAFPGRDLPLLNSARMSILGSPFAEGMISSTPSRASVALWSRFASSPGGSSFAPTESHLTRFSAHVNGLLEAMDNAKLQLKECISVVQTVVDGPSALPYAVDTPPLQTALQSYDRLRKELSAALREFERGRGSLLDLIKYQNLQQESQQQHADESDGEDEEDGLPSLALDQSSNEADSEDRHGPLLPVHAAIYNPEHDVITSPPMVAVEDPASQHLLITADPGHLPPPHGIEQVFAYDHSKEEAGRQLASAAAFNRERSKLSREERIALAKAKRTTSAQSGSLSTIAGSGNDDSGGEPAWGPGGEVVQELKHVISRVEERRKLEASKRLSVLGELATSSASPEPVVVASEPRLPATLPSPPMSPVAASGQHEADPQSSGFFGVAI</sequence>
<feature type="region of interest" description="Disordered" evidence="2">
    <location>
        <begin position="943"/>
        <end position="974"/>
    </location>
</feature>
<proteinExistence type="predicted"/>